<organism evidence="1 2">
    <name type="scientific">Desulfamplus magnetovallimortis</name>
    <dbReference type="NCBI Taxonomy" id="1246637"/>
    <lineage>
        <taxon>Bacteria</taxon>
        <taxon>Pseudomonadati</taxon>
        <taxon>Thermodesulfobacteriota</taxon>
        <taxon>Desulfobacteria</taxon>
        <taxon>Desulfobacterales</taxon>
        <taxon>Desulfobacteraceae</taxon>
        <taxon>Desulfamplus</taxon>
    </lineage>
</organism>
<dbReference type="STRING" id="1246637.MTBBW1_2370009"/>
<dbReference type="EMBL" id="FWEV01000154">
    <property type="protein sequence ID" value="SLM30676.1"/>
    <property type="molecule type" value="Genomic_DNA"/>
</dbReference>
<gene>
    <name evidence="1" type="ORF">MTBBW1_2370009</name>
</gene>
<reference evidence="1 2" key="1">
    <citation type="submission" date="2017-03" db="EMBL/GenBank/DDBJ databases">
        <authorList>
            <person name="Afonso C.L."/>
            <person name="Miller P.J."/>
            <person name="Scott M.A."/>
            <person name="Spackman E."/>
            <person name="Goraichik I."/>
            <person name="Dimitrov K.M."/>
            <person name="Suarez D.L."/>
            <person name="Swayne D.E."/>
        </authorList>
    </citation>
    <scope>NUCLEOTIDE SEQUENCE [LARGE SCALE GENOMIC DNA]</scope>
    <source>
        <strain evidence="1">PRJEB14757</strain>
    </source>
</reference>
<dbReference type="AlphaFoldDB" id="A0A1W1HE16"/>
<evidence type="ECO:0000313" key="2">
    <source>
        <dbReference type="Proteomes" id="UP000191931"/>
    </source>
</evidence>
<proteinExistence type="predicted"/>
<sequence length="45" mass="5390">MPEEKNRYIGNKNSSIDEPVDLRVHSYWNSQQQHIGIWMTVHTSY</sequence>
<evidence type="ECO:0000313" key="1">
    <source>
        <dbReference type="EMBL" id="SLM30676.1"/>
    </source>
</evidence>
<keyword evidence="2" id="KW-1185">Reference proteome</keyword>
<dbReference type="Proteomes" id="UP000191931">
    <property type="component" value="Unassembled WGS sequence"/>
</dbReference>
<protein>
    <submittedName>
        <fullName evidence="1">Uncharacterized protein</fullName>
    </submittedName>
</protein>
<name>A0A1W1HE16_9BACT</name>
<accession>A0A1W1HE16</accession>